<feature type="region of interest" description="Disordered" evidence="1">
    <location>
        <begin position="145"/>
        <end position="181"/>
    </location>
</feature>
<reference evidence="2 3" key="1">
    <citation type="journal article" date="2019" name="Sci. Rep.">
        <title>Extended insight into the Mycobacterium chelonae-abscessus complex through whole genome sequencing of Mycobacterium salmoniphilum outbreak and Mycobacterium salmoniphilum-like strains.</title>
        <authorList>
            <person name="Behra P.R.K."/>
            <person name="Das S."/>
            <person name="Pettersson B.M.F."/>
            <person name="Shirreff L."/>
            <person name="DuCote T."/>
            <person name="Jacobsson K.G."/>
            <person name="Ennis D.G."/>
            <person name="Kirsebom L.A."/>
        </authorList>
    </citation>
    <scope>NUCLEOTIDE SEQUENCE [LARGE SCALE GENOMIC DNA]</scope>
    <source>
        <strain evidence="2 3">DE 4585</strain>
    </source>
</reference>
<sequence length="181" mass="21034">MKMNDSRAALQRYVIRRSSDGYPIPAVPEQSGPVHAILLNDPRNWKQRKLALSKHLRTVEYIERSWTAAQSVCGIDVRVVYPMSFDTEEDDACMDCRGLLIVRSMDVDVYMRQRSEMLRARRQELQPKRASEQSQIFELLDQFYSEPDYQSGPGDKPDDRWIFPDFHHQTSDLPPEQGESA</sequence>
<proteinExistence type="predicted"/>
<evidence type="ECO:0000313" key="3">
    <source>
        <dbReference type="Proteomes" id="UP000295117"/>
    </source>
</evidence>
<protein>
    <submittedName>
        <fullName evidence="2">Uncharacterized protein</fullName>
    </submittedName>
</protein>
<name>A0A4R8S005_9MYCO</name>
<dbReference type="EMBL" id="PECH01000008">
    <property type="protein sequence ID" value="TDZ80147.1"/>
    <property type="molecule type" value="Genomic_DNA"/>
</dbReference>
<evidence type="ECO:0000313" key="2">
    <source>
        <dbReference type="EMBL" id="TDZ80147.1"/>
    </source>
</evidence>
<comment type="caution">
    <text evidence="2">The sequence shown here is derived from an EMBL/GenBank/DDBJ whole genome shotgun (WGS) entry which is preliminary data.</text>
</comment>
<dbReference type="RefSeq" id="WP_134072709.1">
    <property type="nucleotide sequence ID" value="NZ_PECH01000008.1"/>
</dbReference>
<dbReference type="Proteomes" id="UP000295117">
    <property type="component" value="Unassembled WGS sequence"/>
</dbReference>
<accession>A0A4R8S005</accession>
<gene>
    <name evidence="2" type="ORF">DE4585_03898</name>
</gene>
<organism evidence="2 3">
    <name type="scientific">Mycobacteroides salmoniphilum</name>
    <dbReference type="NCBI Taxonomy" id="404941"/>
    <lineage>
        <taxon>Bacteria</taxon>
        <taxon>Bacillati</taxon>
        <taxon>Actinomycetota</taxon>
        <taxon>Actinomycetes</taxon>
        <taxon>Mycobacteriales</taxon>
        <taxon>Mycobacteriaceae</taxon>
        <taxon>Mycobacteroides</taxon>
    </lineage>
</organism>
<dbReference type="AlphaFoldDB" id="A0A4R8S005"/>
<evidence type="ECO:0000256" key="1">
    <source>
        <dbReference type="SAM" id="MobiDB-lite"/>
    </source>
</evidence>
<feature type="compositionally biased region" description="Basic and acidic residues" evidence="1">
    <location>
        <begin position="155"/>
        <end position="170"/>
    </location>
</feature>